<keyword evidence="9" id="KW-1185">Reference proteome</keyword>
<evidence type="ECO:0000256" key="2">
    <source>
        <dbReference type="ARBA" id="ARBA00005436"/>
    </source>
</evidence>
<feature type="region of interest" description="Disordered" evidence="7">
    <location>
        <begin position="70"/>
        <end position="114"/>
    </location>
</feature>
<keyword evidence="4" id="KW-0687">Ribonucleoprotein</keyword>
<dbReference type="CDD" id="cd05833">
    <property type="entry name" value="Ribosomal_P2"/>
    <property type="match status" value="1"/>
</dbReference>
<name>A0A2A2LN30_9BILA</name>
<evidence type="ECO:0000256" key="4">
    <source>
        <dbReference type="ARBA" id="ARBA00023274"/>
    </source>
</evidence>
<dbReference type="InterPro" id="IPR027534">
    <property type="entry name" value="Ribosomal_P1/P2"/>
</dbReference>
<dbReference type="EMBL" id="LIAE01006555">
    <property type="protein sequence ID" value="PAV87651.1"/>
    <property type="molecule type" value="Genomic_DNA"/>
</dbReference>
<organism evidence="8 9">
    <name type="scientific">Diploscapter pachys</name>
    <dbReference type="NCBI Taxonomy" id="2018661"/>
    <lineage>
        <taxon>Eukaryota</taxon>
        <taxon>Metazoa</taxon>
        <taxon>Ecdysozoa</taxon>
        <taxon>Nematoda</taxon>
        <taxon>Chromadorea</taxon>
        <taxon>Rhabditida</taxon>
        <taxon>Rhabditina</taxon>
        <taxon>Rhabditomorpha</taxon>
        <taxon>Rhabditoidea</taxon>
        <taxon>Rhabditidae</taxon>
        <taxon>Diploscapter</taxon>
    </lineage>
</organism>
<comment type="similarity">
    <text evidence="2">Belongs to the eukaryotic ribosomal protein P1/P2 family.</text>
</comment>
<dbReference type="InterPro" id="IPR044076">
    <property type="entry name" value="Ribosomal_P2"/>
</dbReference>
<feature type="compositionally biased region" description="Low complexity" evidence="7">
    <location>
        <begin position="70"/>
        <end position="89"/>
    </location>
</feature>
<dbReference type="Gene3D" id="1.10.10.1410">
    <property type="match status" value="1"/>
</dbReference>
<gene>
    <name evidence="8" type="ORF">WR25_15414</name>
</gene>
<protein>
    <recommendedName>
        <fullName evidence="5">Large ribosomal subunit protein P2</fullName>
    </recommendedName>
    <alternativeName>
        <fullName evidence="6">60S acidic ribosomal protein P2</fullName>
    </alternativeName>
</protein>
<comment type="function">
    <text evidence="1">Plays an important role in the elongation step of protein synthesis.</text>
</comment>
<evidence type="ECO:0000256" key="5">
    <source>
        <dbReference type="ARBA" id="ARBA00035301"/>
    </source>
</evidence>
<reference evidence="8 9" key="1">
    <citation type="journal article" date="2017" name="Curr. Biol.">
        <title>Genome architecture and evolution of a unichromosomal asexual nematode.</title>
        <authorList>
            <person name="Fradin H."/>
            <person name="Zegar C."/>
            <person name="Gutwein M."/>
            <person name="Lucas J."/>
            <person name="Kovtun M."/>
            <person name="Corcoran D."/>
            <person name="Baugh L.R."/>
            <person name="Kiontke K."/>
            <person name="Gunsalus K."/>
            <person name="Fitch D.H."/>
            <person name="Piano F."/>
        </authorList>
    </citation>
    <scope>NUCLEOTIDE SEQUENCE [LARGE SCALE GENOMIC DNA]</scope>
    <source>
        <strain evidence="8">PF1309</strain>
    </source>
</reference>
<dbReference type="Pfam" id="PF00428">
    <property type="entry name" value="Ribosomal_60s"/>
    <property type="match status" value="1"/>
</dbReference>
<evidence type="ECO:0000256" key="1">
    <source>
        <dbReference type="ARBA" id="ARBA00003362"/>
    </source>
</evidence>
<evidence type="ECO:0000256" key="7">
    <source>
        <dbReference type="SAM" id="MobiDB-lite"/>
    </source>
</evidence>
<dbReference type="GO" id="GO:0022625">
    <property type="term" value="C:cytosolic large ribosomal subunit"/>
    <property type="evidence" value="ECO:0007669"/>
    <property type="project" value="InterPro"/>
</dbReference>
<dbReference type="PANTHER" id="PTHR21141">
    <property type="entry name" value="60S ACIDIC RIBOSOMAL PROTEIN FAMILY MEMBER"/>
    <property type="match status" value="1"/>
</dbReference>
<dbReference type="Proteomes" id="UP000218231">
    <property type="component" value="Unassembled WGS sequence"/>
</dbReference>
<comment type="caution">
    <text evidence="8">The sequence shown here is derived from an EMBL/GenBank/DDBJ whole genome shotgun (WGS) entry which is preliminary data.</text>
</comment>
<dbReference type="PANTHER" id="PTHR21141:SF5">
    <property type="entry name" value="LARGE RIBOSOMAL SUBUNIT PROTEIN P2"/>
    <property type="match status" value="1"/>
</dbReference>
<dbReference type="GO" id="GO:0002182">
    <property type="term" value="P:cytoplasmic translational elongation"/>
    <property type="evidence" value="ECO:0007669"/>
    <property type="project" value="InterPro"/>
</dbReference>
<accession>A0A2A2LN30</accession>
<sequence length="114" mass="11601">MKYLAAYLLASIGGNKSPSEKDILKILEAGGLDCDMENAKKVSTALSGKSIPELIESGKKQLVTFAGAGPAAGGAAPAAGKGASPAAEAPKAETKKKEEVKEESDDDMGFGLFD</sequence>
<dbReference type="InterPro" id="IPR038716">
    <property type="entry name" value="P1/P2_N_sf"/>
</dbReference>
<proteinExistence type="inferred from homology"/>
<dbReference type="HAMAP" id="MF_01478">
    <property type="entry name" value="Ribosomal_L12_arch"/>
    <property type="match status" value="1"/>
</dbReference>
<evidence type="ECO:0000256" key="3">
    <source>
        <dbReference type="ARBA" id="ARBA00022980"/>
    </source>
</evidence>
<dbReference type="STRING" id="2018661.A0A2A2LN30"/>
<dbReference type="GO" id="GO:0003735">
    <property type="term" value="F:structural constituent of ribosome"/>
    <property type="evidence" value="ECO:0007669"/>
    <property type="project" value="InterPro"/>
</dbReference>
<dbReference type="AlphaFoldDB" id="A0A2A2LN30"/>
<dbReference type="OrthoDB" id="1227494at2759"/>
<feature type="compositionally biased region" description="Basic and acidic residues" evidence="7">
    <location>
        <begin position="90"/>
        <end position="100"/>
    </location>
</feature>
<evidence type="ECO:0000313" key="8">
    <source>
        <dbReference type="EMBL" id="PAV87651.1"/>
    </source>
</evidence>
<evidence type="ECO:0000313" key="9">
    <source>
        <dbReference type="Proteomes" id="UP000218231"/>
    </source>
</evidence>
<keyword evidence="3" id="KW-0689">Ribosomal protein</keyword>
<dbReference type="FunFam" id="1.10.10.1410:FF:000002">
    <property type="entry name" value="60S acidic ribosomal protein P2"/>
    <property type="match status" value="1"/>
</dbReference>
<evidence type="ECO:0000256" key="6">
    <source>
        <dbReference type="ARBA" id="ARBA00035443"/>
    </source>
</evidence>